<sequence length="221" mass="24883">MCGILVFTISLYFNFTREILPSSRNFRVMLLPVLVLHVTAHSLRITFDLNHSISLKCHDRISGSLYLRITDVEQYQTEELICIHQLYLTNKKNAANLDNKTREVDVVYNKGRCTQINGMLNKKSEDDGGGTIALTIGLVLSLVGLFTASVVVFLKWRKKSGPTRKEKKSDDKKLVDTINLDLLSAVAPTPKSLYRTSAGAHRNYGYTSHNLDPVDIKSKRV</sequence>
<protein>
    <submittedName>
        <fullName evidence="1">Uncharacterized protein</fullName>
    </submittedName>
</protein>
<evidence type="ECO:0000313" key="2">
    <source>
        <dbReference type="Proteomes" id="UP001152795"/>
    </source>
</evidence>
<dbReference type="OrthoDB" id="10652254at2759"/>
<accession>A0A7D9JG31</accession>
<evidence type="ECO:0000313" key="1">
    <source>
        <dbReference type="EMBL" id="CAB4028206.1"/>
    </source>
</evidence>
<dbReference type="AlphaFoldDB" id="A0A7D9JG31"/>
<gene>
    <name evidence="1" type="ORF">PACLA_8A079212</name>
</gene>
<proteinExistence type="predicted"/>
<dbReference type="EMBL" id="CACRXK020015319">
    <property type="protein sequence ID" value="CAB4028206.1"/>
    <property type="molecule type" value="Genomic_DNA"/>
</dbReference>
<dbReference type="Proteomes" id="UP001152795">
    <property type="component" value="Unassembled WGS sequence"/>
</dbReference>
<keyword evidence="2" id="KW-1185">Reference proteome</keyword>
<comment type="caution">
    <text evidence="1">The sequence shown here is derived from an EMBL/GenBank/DDBJ whole genome shotgun (WGS) entry which is preliminary data.</text>
</comment>
<name>A0A7D9JG31_PARCT</name>
<reference evidence="1" key="1">
    <citation type="submission" date="2020-04" db="EMBL/GenBank/DDBJ databases">
        <authorList>
            <person name="Alioto T."/>
            <person name="Alioto T."/>
            <person name="Gomez Garrido J."/>
        </authorList>
    </citation>
    <scope>NUCLEOTIDE SEQUENCE</scope>
    <source>
        <strain evidence="1">A484AB</strain>
    </source>
</reference>
<organism evidence="1 2">
    <name type="scientific">Paramuricea clavata</name>
    <name type="common">Red gorgonian</name>
    <name type="synonym">Violescent sea-whip</name>
    <dbReference type="NCBI Taxonomy" id="317549"/>
    <lineage>
        <taxon>Eukaryota</taxon>
        <taxon>Metazoa</taxon>
        <taxon>Cnidaria</taxon>
        <taxon>Anthozoa</taxon>
        <taxon>Octocorallia</taxon>
        <taxon>Malacalcyonacea</taxon>
        <taxon>Plexauridae</taxon>
        <taxon>Paramuricea</taxon>
    </lineage>
</organism>